<dbReference type="Pfam" id="PF04012">
    <property type="entry name" value="PspA_IM30"/>
    <property type="match status" value="1"/>
</dbReference>
<keyword evidence="2" id="KW-0175">Coiled coil</keyword>
<gene>
    <name evidence="4" type="ORF">NS226_18750</name>
</gene>
<dbReference type="PATRIC" id="fig|401562.3.peg.3856"/>
<comment type="similarity">
    <text evidence="1">Belongs to the PspA/Vipp/IM30 family.</text>
</comment>
<evidence type="ECO:0000256" key="1">
    <source>
        <dbReference type="ARBA" id="ARBA00043985"/>
    </source>
</evidence>
<feature type="coiled-coil region" evidence="2">
    <location>
        <begin position="93"/>
        <end position="151"/>
    </location>
</feature>
<evidence type="ECO:0000313" key="5">
    <source>
        <dbReference type="Proteomes" id="UP000078272"/>
    </source>
</evidence>
<dbReference type="RefSeq" id="WP_058636258.1">
    <property type="nucleotide sequence ID" value="NZ_LDPZ01000053.1"/>
</dbReference>
<accession>A0A175R698</accession>
<dbReference type="EMBL" id="LDPZ01000053">
    <property type="protein sequence ID" value="KTQ85766.1"/>
    <property type="molecule type" value="Genomic_DNA"/>
</dbReference>
<evidence type="ECO:0000313" key="4">
    <source>
        <dbReference type="EMBL" id="KTQ85766.1"/>
    </source>
</evidence>
<name>A0A175R698_9HYPH</name>
<evidence type="ECO:0000256" key="3">
    <source>
        <dbReference type="SAM" id="MobiDB-lite"/>
    </source>
</evidence>
<dbReference type="Proteomes" id="UP000078272">
    <property type="component" value="Unassembled WGS sequence"/>
</dbReference>
<dbReference type="OrthoDB" id="8844617at2"/>
<evidence type="ECO:0000256" key="2">
    <source>
        <dbReference type="SAM" id="Coils"/>
    </source>
</evidence>
<reference evidence="4 5" key="1">
    <citation type="journal article" date="2016" name="Front. Microbiol.">
        <title>Genomic Resource of Rice Seed Associated Bacteria.</title>
        <authorList>
            <person name="Midha S."/>
            <person name="Bansal K."/>
            <person name="Sharma S."/>
            <person name="Kumar N."/>
            <person name="Patil P.P."/>
            <person name="Chaudhry V."/>
            <person name="Patil P.B."/>
        </authorList>
    </citation>
    <scope>NUCLEOTIDE SEQUENCE [LARGE SCALE GENOMIC DNA]</scope>
    <source>
        <strain evidence="4 5">NS226</strain>
    </source>
</reference>
<dbReference type="PANTHER" id="PTHR31088:SF9">
    <property type="entry name" value="PHAGE SHOCK PROTEIN A"/>
    <property type="match status" value="1"/>
</dbReference>
<proteinExistence type="inferred from homology"/>
<protein>
    <submittedName>
        <fullName evidence="4">Transcriptional regulator</fullName>
    </submittedName>
</protein>
<dbReference type="PANTHER" id="PTHR31088">
    <property type="entry name" value="MEMBRANE-ASSOCIATED PROTEIN VIPP1, CHLOROPLASTIC"/>
    <property type="match status" value="1"/>
</dbReference>
<dbReference type="AlphaFoldDB" id="A0A175R698"/>
<dbReference type="InterPro" id="IPR007157">
    <property type="entry name" value="PspA_VIPP1"/>
</dbReference>
<organism evidence="4 5">
    <name type="scientific">Aureimonas ureilytica</name>
    <dbReference type="NCBI Taxonomy" id="401562"/>
    <lineage>
        <taxon>Bacteria</taxon>
        <taxon>Pseudomonadati</taxon>
        <taxon>Pseudomonadota</taxon>
        <taxon>Alphaproteobacteria</taxon>
        <taxon>Hyphomicrobiales</taxon>
        <taxon>Aurantimonadaceae</taxon>
        <taxon>Aureimonas</taxon>
    </lineage>
</organism>
<comment type="caution">
    <text evidence="4">The sequence shown here is derived from an EMBL/GenBank/DDBJ whole genome shotgun (WGS) entry which is preliminary data.</text>
</comment>
<sequence>MSVWGKLFSAVRGGVNEAAESVADAQALRTLDQEIRDADTALRKARADLAGIMATAKALGRRVDEARAKDQKDLDSARAAMTAGREDLARQLADRMSRNRADLSRDEAELERLQAAQAQMLRAVQDTETRIQTMRREVESVKANESLLKAQSAIASSHAGVNSRLGSAMDSLERVKRRQEALAGRIEAGAELQALESGSSLDQALLEAGIGGNRSTSDDIFAEIQRAGKKEEALSPPSAAPGIGFEPKS</sequence>
<feature type="region of interest" description="Disordered" evidence="3">
    <location>
        <begin position="223"/>
        <end position="249"/>
    </location>
</feature>